<organism evidence="1 2">
    <name type="scientific">Tetrahymena thermophila (strain SB210)</name>
    <dbReference type="NCBI Taxonomy" id="312017"/>
    <lineage>
        <taxon>Eukaryota</taxon>
        <taxon>Sar</taxon>
        <taxon>Alveolata</taxon>
        <taxon>Ciliophora</taxon>
        <taxon>Intramacronucleata</taxon>
        <taxon>Oligohymenophorea</taxon>
        <taxon>Hymenostomatida</taxon>
        <taxon>Tetrahymenina</taxon>
        <taxon>Tetrahymenidae</taxon>
        <taxon>Tetrahymena</taxon>
    </lineage>
</organism>
<dbReference type="RefSeq" id="XP_001027415.1">
    <property type="nucleotide sequence ID" value="XM_001027415.1"/>
</dbReference>
<protein>
    <submittedName>
        <fullName evidence="1">Uncharacterized protein</fullName>
    </submittedName>
</protein>
<proteinExistence type="predicted"/>
<dbReference type="Proteomes" id="UP000009168">
    <property type="component" value="Unassembled WGS sequence"/>
</dbReference>
<gene>
    <name evidence="1" type="ORF">TTHERM_00647060</name>
</gene>
<dbReference type="KEGG" id="tet:TTHERM_00647060"/>
<keyword evidence="2" id="KW-1185">Reference proteome</keyword>
<dbReference type="AlphaFoldDB" id="I7MJT2"/>
<evidence type="ECO:0000313" key="2">
    <source>
        <dbReference type="Proteomes" id="UP000009168"/>
    </source>
</evidence>
<dbReference type="GeneID" id="7833615"/>
<sequence>MNVQDLIPLFSAELENKIQNGNQVQPEEAPEGGKTKCFEWQTITYTSKDTFDIEMIDKKSFFDDRQHGWLWYKNLNIPTLKFKHSSFLRSSRDLNVQIFAIRKSEKQWSEVILKGAMSSQFSSASSVTQLNSLRFSDTSYNYKVIFYQNQKIFILHADRQAG</sequence>
<reference evidence="2" key="1">
    <citation type="journal article" date="2006" name="PLoS Biol.">
        <title>Macronuclear genome sequence of the ciliate Tetrahymena thermophila, a model eukaryote.</title>
        <authorList>
            <person name="Eisen J.A."/>
            <person name="Coyne R.S."/>
            <person name="Wu M."/>
            <person name="Wu D."/>
            <person name="Thiagarajan M."/>
            <person name="Wortman J.R."/>
            <person name="Badger J.H."/>
            <person name="Ren Q."/>
            <person name="Amedeo P."/>
            <person name="Jones K.M."/>
            <person name="Tallon L.J."/>
            <person name="Delcher A.L."/>
            <person name="Salzberg S.L."/>
            <person name="Silva J.C."/>
            <person name="Haas B.J."/>
            <person name="Majoros W.H."/>
            <person name="Farzad M."/>
            <person name="Carlton J.M."/>
            <person name="Smith R.K. Jr."/>
            <person name="Garg J."/>
            <person name="Pearlman R.E."/>
            <person name="Karrer K.M."/>
            <person name="Sun L."/>
            <person name="Manning G."/>
            <person name="Elde N.C."/>
            <person name="Turkewitz A.P."/>
            <person name="Asai D.J."/>
            <person name="Wilkes D.E."/>
            <person name="Wang Y."/>
            <person name="Cai H."/>
            <person name="Collins K."/>
            <person name="Stewart B.A."/>
            <person name="Lee S.R."/>
            <person name="Wilamowska K."/>
            <person name="Weinberg Z."/>
            <person name="Ruzzo W.L."/>
            <person name="Wloga D."/>
            <person name="Gaertig J."/>
            <person name="Frankel J."/>
            <person name="Tsao C.-C."/>
            <person name="Gorovsky M.A."/>
            <person name="Keeling P.J."/>
            <person name="Waller R.F."/>
            <person name="Patron N.J."/>
            <person name="Cherry J.M."/>
            <person name="Stover N.A."/>
            <person name="Krieger C.J."/>
            <person name="del Toro C."/>
            <person name="Ryder H.F."/>
            <person name="Williamson S.C."/>
            <person name="Barbeau R.A."/>
            <person name="Hamilton E.P."/>
            <person name="Orias E."/>
        </authorList>
    </citation>
    <scope>NUCLEOTIDE SEQUENCE [LARGE SCALE GENOMIC DNA]</scope>
    <source>
        <strain evidence="2">SB210</strain>
    </source>
</reference>
<name>I7MJT2_TETTS</name>
<accession>I7MJT2</accession>
<dbReference type="HOGENOM" id="CLU_1638803_0_0_1"/>
<evidence type="ECO:0000313" key="1">
    <source>
        <dbReference type="EMBL" id="EAS07173.1"/>
    </source>
</evidence>
<dbReference type="EMBL" id="GG662245">
    <property type="protein sequence ID" value="EAS07173.1"/>
    <property type="molecule type" value="Genomic_DNA"/>
</dbReference>
<dbReference type="InParanoid" id="I7MJT2"/>